<dbReference type="FunFam" id="3.40.50.12230:FF:000001">
    <property type="entry name" value="Methionyl-tRNA formyltransferase"/>
    <property type="match status" value="1"/>
</dbReference>
<dbReference type="InterPro" id="IPR005793">
    <property type="entry name" value="Formyl_trans_C"/>
</dbReference>
<evidence type="ECO:0000313" key="11">
    <source>
        <dbReference type="EMBL" id="MBC8209074.1"/>
    </source>
</evidence>
<dbReference type="CDD" id="cd08646">
    <property type="entry name" value="FMT_core_Met-tRNA-FMT_N"/>
    <property type="match status" value="1"/>
</dbReference>
<evidence type="ECO:0000259" key="9">
    <source>
        <dbReference type="Pfam" id="PF00551"/>
    </source>
</evidence>
<evidence type="ECO:0000256" key="4">
    <source>
        <dbReference type="ARBA" id="ARBA00016014"/>
    </source>
</evidence>
<dbReference type="InterPro" id="IPR002376">
    <property type="entry name" value="Formyl_transf_N"/>
</dbReference>
<evidence type="ECO:0000256" key="7">
    <source>
        <dbReference type="ARBA" id="ARBA00048558"/>
    </source>
</evidence>
<dbReference type="Gene3D" id="3.10.25.10">
    <property type="entry name" value="Formyl transferase, C-terminal domain"/>
    <property type="match status" value="1"/>
</dbReference>
<gene>
    <name evidence="8" type="primary">fmt</name>
    <name evidence="11" type="ORF">H8E79_07910</name>
</gene>
<dbReference type="SUPFAM" id="SSF50486">
    <property type="entry name" value="FMT C-terminal domain-like"/>
    <property type="match status" value="1"/>
</dbReference>
<keyword evidence="6 8" id="KW-0648">Protein biosynthesis</keyword>
<evidence type="ECO:0000256" key="5">
    <source>
        <dbReference type="ARBA" id="ARBA00022679"/>
    </source>
</evidence>
<keyword evidence="5 8" id="KW-0808">Transferase</keyword>
<organism evidence="11 12">
    <name type="scientific">Candidatus Desulfatifera sulfidica</name>
    <dbReference type="NCBI Taxonomy" id="2841691"/>
    <lineage>
        <taxon>Bacteria</taxon>
        <taxon>Pseudomonadati</taxon>
        <taxon>Thermodesulfobacteriota</taxon>
        <taxon>Desulfobulbia</taxon>
        <taxon>Desulfobulbales</taxon>
        <taxon>Desulfobulbaceae</taxon>
        <taxon>Candidatus Desulfatifera</taxon>
    </lineage>
</organism>
<evidence type="ECO:0000256" key="8">
    <source>
        <dbReference type="HAMAP-Rule" id="MF_00182"/>
    </source>
</evidence>
<dbReference type="HAMAP" id="MF_00182">
    <property type="entry name" value="Formyl_trans"/>
    <property type="match status" value="1"/>
</dbReference>
<sequence length="317" mass="34301">MSHDGPFRIIFMGTPDFAVPALQALIDGPDEIVAVVSQPDRPKGRGKKLQPTPIKITAETAGIPVLQPNKIRTPEFLAELRAFQPDLIVVAAYGRILPKSILELPPLGCINIHGSLLPSHRGAAPIQWAVIRGDANAGVTIMQMDEGMDTGDMLLQVAIPVSPDETAGGLFAKLSELGGKALLTALDRLRSDDLPPIAQDHSLASEAPPLNKEDGCINWNKPAKELHCLIRGLDPWPTAYTFLDNKRFRLFAPQIVHHDSDNLPGTLLAADRQGLLIACGRDALLIRELQPEGKRRMTAQAFLCGQPLQPGVCFDGQ</sequence>
<protein>
    <recommendedName>
        <fullName evidence="4 8">Methionyl-tRNA formyltransferase</fullName>
        <ecNumber evidence="3 8">2.1.2.9</ecNumber>
    </recommendedName>
</protein>
<dbReference type="InterPro" id="IPR036477">
    <property type="entry name" value="Formyl_transf_N_sf"/>
</dbReference>
<feature type="domain" description="Formyl transferase N-terminal" evidence="9">
    <location>
        <begin position="8"/>
        <end position="186"/>
    </location>
</feature>
<evidence type="ECO:0000313" key="12">
    <source>
        <dbReference type="Proteomes" id="UP000599024"/>
    </source>
</evidence>
<dbReference type="PROSITE" id="PS00373">
    <property type="entry name" value="GART"/>
    <property type="match status" value="1"/>
</dbReference>
<evidence type="ECO:0000256" key="2">
    <source>
        <dbReference type="ARBA" id="ARBA00010699"/>
    </source>
</evidence>
<comment type="function">
    <text evidence="1 8">Attaches a formyl group to the free amino group of methionyl-tRNA(fMet). The formyl group appears to play a dual role in the initiator identity of N-formylmethionyl-tRNA by promoting its recognition by IF2 and preventing the misappropriation of this tRNA by the elongation apparatus.</text>
</comment>
<accession>A0A8J6NBE7</accession>
<evidence type="ECO:0000256" key="3">
    <source>
        <dbReference type="ARBA" id="ARBA00012261"/>
    </source>
</evidence>
<dbReference type="InterPro" id="IPR011034">
    <property type="entry name" value="Formyl_transferase-like_C_sf"/>
</dbReference>
<proteinExistence type="inferred from homology"/>
<dbReference type="PANTHER" id="PTHR11138:SF5">
    <property type="entry name" value="METHIONYL-TRNA FORMYLTRANSFERASE, MITOCHONDRIAL"/>
    <property type="match status" value="1"/>
</dbReference>
<name>A0A8J6NBE7_9BACT</name>
<dbReference type="InterPro" id="IPR037022">
    <property type="entry name" value="Formyl_trans_C_sf"/>
</dbReference>
<dbReference type="GO" id="GO:0004479">
    <property type="term" value="F:methionyl-tRNA formyltransferase activity"/>
    <property type="evidence" value="ECO:0007669"/>
    <property type="project" value="UniProtKB-UniRule"/>
</dbReference>
<dbReference type="Pfam" id="PF02911">
    <property type="entry name" value="Formyl_trans_C"/>
    <property type="match status" value="1"/>
</dbReference>
<reference evidence="11 12" key="1">
    <citation type="submission" date="2020-08" db="EMBL/GenBank/DDBJ databases">
        <title>Bridging the membrane lipid divide: bacteria of the FCB group superphylum have the potential to synthesize archaeal ether lipids.</title>
        <authorList>
            <person name="Villanueva L."/>
            <person name="Von Meijenfeldt F.A.B."/>
            <person name="Westbye A.B."/>
            <person name="Yadav S."/>
            <person name="Hopmans E.C."/>
            <person name="Dutilh B.E."/>
            <person name="Sinninghe Damste J.S."/>
        </authorList>
    </citation>
    <scope>NUCLEOTIDE SEQUENCE [LARGE SCALE GENOMIC DNA]</scope>
    <source>
        <strain evidence="11">NIOZ-UU81</strain>
    </source>
</reference>
<dbReference type="CDD" id="cd08704">
    <property type="entry name" value="Met_tRNA_FMT_C"/>
    <property type="match status" value="1"/>
</dbReference>
<evidence type="ECO:0000256" key="6">
    <source>
        <dbReference type="ARBA" id="ARBA00022917"/>
    </source>
</evidence>
<dbReference type="NCBIfam" id="TIGR00460">
    <property type="entry name" value="fmt"/>
    <property type="match status" value="1"/>
</dbReference>
<dbReference type="EMBL" id="JACNLK010000075">
    <property type="protein sequence ID" value="MBC8209074.1"/>
    <property type="molecule type" value="Genomic_DNA"/>
</dbReference>
<comment type="caution">
    <text evidence="11">The sequence shown here is derived from an EMBL/GenBank/DDBJ whole genome shotgun (WGS) entry which is preliminary data.</text>
</comment>
<evidence type="ECO:0000259" key="10">
    <source>
        <dbReference type="Pfam" id="PF02911"/>
    </source>
</evidence>
<evidence type="ECO:0000256" key="1">
    <source>
        <dbReference type="ARBA" id="ARBA00002606"/>
    </source>
</evidence>
<dbReference type="InterPro" id="IPR044135">
    <property type="entry name" value="Met-tRNA-FMT_C"/>
</dbReference>
<dbReference type="Pfam" id="PF00551">
    <property type="entry name" value="Formyl_trans_N"/>
    <property type="match status" value="1"/>
</dbReference>
<dbReference type="PANTHER" id="PTHR11138">
    <property type="entry name" value="METHIONYL-TRNA FORMYLTRANSFERASE"/>
    <property type="match status" value="1"/>
</dbReference>
<comment type="catalytic activity">
    <reaction evidence="7 8">
        <text>L-methionyl-tRNA(fMet) + (6R)-10-formyltetrahydrofolate = N-formyl-L-methionyl-tRNA(fMet) + (6S)-5,6,7,8-tetrahydrofolate + H(+)</text>
        <dbReference type="Rhea" id="RHEA:24380"/>
        <dbReference type="Rhea" id="RHEA-COMP:9952"/>
        <dbReference type="Rhea" id="RHEA-COMP:9953"/>
        <dbReference type="ChEBI" id="CHEBI:15378"/>
        <dbReference type="ChEBI" id="CHEBI:57453"/>
        <dbReference type="ChEBI" id="CHEBI:78530"/>
        <dbReference type="ChEBI" id="CHEBI:78844"/>
        <dbReference type="ChEBI" id="CHEBI:195366"/>
        <dbReference type="EC" id="2.1.2.9"/>
    </reaction>
</comment>
<dbReference type="InterPro" id="IPR005794">
    <property type="entry name" value="Fmt"/>
</dbReference>
<dbReference type="Proteomes" id="UP000599024">
    <property type="component" value="Unassembled WGS sequence"/>
</dbReference>
<comment type="similarity">
    <text evidence="2 8">Belongs to the Fmt family.</text>
</comment>
<dbReference type="SUPFAM" id="SSF53328">
    <property type="entry name" value="Formyltransferase"/>
    <property type="match status" value="1"/>
</dbReference>
<feature type="domain" description="Formyl transferase C-terminal" evidence="10">
    <location>
        <begin position="210"/>
        <end position="306"/>
    </location>
</feature>
<dbReference type="InterPro" id="IPR041711">
    <property type="entry name" value="Met-tRNA-FMT_N"/>
</dbReference>
<feature type="binding site" evidence="8">
    <location>
        <begin position="115"/>
        <end position="118"/>
    </location>
    <ligand>
        <name>(6S)-5,6,7,8-tetrahydrofolate</name>
        <dbReference type="ChEBI" id="CHEBI:57453"/>
    </ligand>
</feature>
<dbReference type="InterPro" id="IPR001555">
    <property type="entry name" value="GART_AS"/>
</dbReference>
<dbReference type="GO" id="GO:0005829">
    <property type="term" value="C:cytosol"/>
    <property type="evidence" value="ECO:0007669"/>
    <property type="project" value="TreeGrafter"/>
</dbReference>
<dbReference type="EC" id="2.1.2.9" evidence="3 8"/>
<dbReference type="AlphaFoldDB" id="A0A8J6NBE7"/>
<dbReference type="Gene3D" id="3.40.50.170">
    <property type="entry name" value="Formyl transferase, N-terminal domain"/>
    <property type="match status" value="1"/>
</dbReference>